<dbReference type="InterPro" id="IPR029033">
    <property type="entry name" value="His_PPase_superfam"/>
</dbReference>
<organism evidence="3 4">
    <name type="scientific">Halostreptopolyspora alba</name>
    <dbReference type="NCBI Taxonomy" id="2487137"/>
    <lineage>
        <taxon>Bacteria</taxon>
        <taxon>Bacillati</taxon>
        <taxon>Actinomycetota</taxon>
        <taxon>Actinomycetes</taxon>
        <taxon>Streptosporangiales</taxon>
        <taxon>Nocardiopsidaceae</taxon>
        <taxon>Halostreptopolyspora</taxon>
    </lineage>
</organism>
<dbReference type="PANTHER" id="PTHR48100">
    <property type="entry name" value="BROAD-SPECIFICITY PHOSPHATASE YOR283W-RELATED"/>
    <property type="match status" value="1"/>
</dbReference>
<comment type="caution">
    <text evidence="3">The sequence shown here is derived from an EMBL/GenBank/DDBJ whole genome shotgun (WGS) entry which is preliminary data.</text>
</comment>
<dbReference type="PANTHER" id="PTHR48100:SF62">
    <property type="entry name" value="GLUCOSYL-3-PHOSPHOGLYCERATE PHOSPHATASE"/>
    <property type="match status" value="1"/>
</dbReference>
<evidence type="ECO:0000256" key="1">
    <source>
        <dbReference type="PIRSR" id="PIRSR613078-1"/>
    </source>
</evidence>
<protein>
    <submittedName>
        <fullName evidence="3">Histidine phosphatase family protein</fullName>
    </submittedName>
</protein>
<feature type="active site" description="Proton donor/acceptor" evidence="1">
    <location>
        <position position="85"/>
    </location>
</feature>
<dbReference type="Pfam" id="PF00300">
    <property type="entry name" value="His_Phos_1"/>
    <property type="match status" value="1"/>
</dbReference>
<dbReference type="OrthoDB" id="9781415at2"/>
<dbReference type="InterPro" id="IPR013078">
    <property type="entry name" value="His_Pase_superF_clade-1"/>
</dbReference>
<dbReference type="SMART" id="SM00855">
    <property type="entry name" value="PGAM"/>
    <property type="match status" value="1"/>
</dbReference>
<gene>
    <name evidence="3" type="ORF">EFW17_00565</name>
</gene>
<feature type="binding site" evidence="2">
    <location>
        <begin position="11"/>
        <end position="18"/>
    </location>
    <ligand>
        <name>substrate</name>
    </ligand>
</feature>
<evidence type="ECO:0000313" key="3">
    <source>
        <dbReference type="EMBL" id="RNL87360.1"/>
    </source>
</evidence>
<reference evidence="3 4" key="1">
    <citation type="submission" date="2018-11" db="EMBL/GenBank/DDBJ databases">
        <title>The genome draft of YIM 96095.</title>
        <authorList>
            <person name="Tang S.-K."/>
            <person name="Chunyu W.-X."/>
            <person name="Feng Y.-Z."/>
        </authorList>
    </citation>
    <scope>NUCLEOTIDE SEQUENCE [LARGE SCALE GENOMIC DNA]</scope>
    <source>
        <strain evidence="3 4">YIM 96095</strain>
    </source>
</reference>
<evidence type="ECO:0000256" key="2">
    <source>
        <dbReference type="PIRSR" id="PIRSR613078-2"/>
    </source>
</evidence>
<keyword evidence="4" id="KW-1185">Reference proteome</keyword>
<dbReference type="SUPFAM" id="SSF53254">
    <property type="entry name" value="Phosphoglycerate mutase-like"/>
    <property type="match status" value="1"/>
</dbReference>
<name>A0A3N0EHI9_9ACTN</name>
<feature type="active site" description="Tele-phosphohistidine intermediate" evidence="1">
    <location>
        <position position="12"/>
    </location>
</feature>
<proteinExistence type="predicted"/>
<accession>A0A3N0EHI9</accession>
<dbReference type="RefSeq" id="WP_123199225.1">
    <property type="nucleotide sequence ID" value="NZ_RJMB01000001.1"/>
</dbReference>
<dbReference type="EMBL" id="RJMB01000001">
    <property type="protein sequence ID" value="RNL87360.1"/>
    <property type="molecule type" value="Genomic_DNA"/>
</dbReference>
<dbReference type="AlphaFoldDB" id="A0A3N0EHI9"/>
<dbReference type="GO" id="GO:0016791">
    <property type="term" value="F:phosphatase activity"/>
    <property type="evidence" value="ECO:0007669"/>
    <property type="project" value="TreeGrafter"/>
</dbReference>
<sequence length="208" mass="22764">MTETRRVICWRHGRTAWNAEKRFQGQSDIPLDALGEAQAEHAARLLATLRPDVIVASDLRRAADTAAFLGGETGLEVEFDKRLRERSGGEWEGLTAAEIRQRWPERHAGMDIPGGELMADVGERVTEAVERALVAVPEHGLLVIVSHGAAIRAGISRMLGLPQEQREVLGPLGNCSWSLIGPMRSGGWRLLEHNAASLPEEIVLGDDQ</sequence>
<dbReference type="Gene3D" id="3.40.50.1240">
    <property type="entry name" value="Phosphoglycerate mutase-like"/>
    <property type="match status" value="1"/>
</dbReference>
<dbReference type="InterPro" id="IPR050275">
    <property type="entry name" value="PGM_Phosphatase"/>
</dbReference>
<dbReference type="CDD" id="cd07067">
    <property type="entry name" value="HP_PGM_like"/>
    <property type="match status" value="1"/>
</dbReference>
<feature type="binding site" evidence="2">
    <location>
        <position position="61"/>
    </location>
    <ligand>
        <name>substrate</name>
    </ligand>
</feature>
<evidence type="ECO:0000313" key="4">
    <source>
        <dbReference type="Proteomes" id="UP000269198"/>
    </source>
</evidence>
<dbReference type="Proteomes" id="UP000269198">
    <property type="component" value="Unassembled WGS sequence"/>
</dbReference>
<dbReference type="GO" id="GO:0005737">
    <property type="term" value="C:cytoplasm"/>
    <property type="evidence" value="ECO:0007669"/>
    <property type="project" value="TreeGrafter"/>
</dbReference>